<dbReference type="AlphaFoldDB" id="A0A1S6ITL5"/>
<evidence type="ECO:0000313" key="1">
    <source>
        <dbReference type="EMBL" id="AQS58107.1"/>
    </source>
</evidence>
<protein>
    <recommendedName>
        <fullName evidence="3">C_GCAxxG_C_C family protein</fullName>
    </recommendedName>
</protein>
<reference evidence="1 2" key="1">
    <citation type="journal article" date="2016" name="Int. J. Syst. Evol. Microbiol.">
        <title>Desulfotomaculum ferrireducens sp. nov., a moderately thermophilic sulfate-reducing and dissimilatory Fe(III)-reducing bacterium isolated from compost.</title>
        <authorList>
            <person name="Yang G."/>
            <person name="Guo J."/>
            <person name="Zhuang L."/>
            <person name="Yuan Y."/>
            <person name="Zhou S."/>
        </authorList>
    </citation>
    <scope>NUCLEOTIDE SEQUENCE [LARGE SCALE GENOMIC DNA]</scope>
    <source>
        <strain evidence="1 2">GSS09</strain>
    </source>
</reference>
<dbReference type="RefSeq" id="WP_077713069.1">
    <property type="nucleotide sequence ID" value="NZ_CP019698.1"/>
</dbReference>
<dbReference type="OrthoDB" id="163426at2"/>
<sequence length="144" mass="15708">MSEAMFRMFELAQQGFSCSQILLQLGLEAQGKSNDDLIRAMAGLAGGMGFAGETCGALTGGACLLGLYVTDQERLKLMVAELVDWFKEQMATEYGGINCRDILGEELQYQTVSMKCGNIVGATYAKVRELLQQHQIELTGSDHE</sequence>
<dbReference type="InterPro" id="IPR036280">
    <property type="entry name" value="Multihaem_cyt_sf"/>
</dbReference>
<dbReference type="NCBIfam" id="NF045669">
    <property type="entry name" value="DVU1555_fam_CGA"/>
    <property type="match status" value="1"/>
</dbReference>
<evidence type="ECO:0008006" key="3">
    <source>
        <dbReference type="Google" id="ProtNLM"/>
    </source>
</evidence>
<name>A0A1S6ITL5_9FIRM</name>
<evidence type="ECO:0000313" key="2">
    <source>
        <dbReference type="Proteomes" id="UP000189464"/>
    </source>
</evidence>
<dbReference type="STRING" id="1833852.B0537_02760"/>
<dbReference type="Proteomes" id="UP000189464">
    <property type="component" value="Chromosome"/>
</dbReference>
<gene>
    <name evidence="1" type="ORF">B0537_02760</name>
</gene>
<dbReference type="KEGG" id="dfg:B0537_02760"/>
<organism evidence="1 2">
    <name type="scientific">Desulforamulus ferrireducens</name>
    <dbReference type="NCBI Taxonomy" id="1833852"/>
    <lineage>
        <taxon>Bacteria</taxon>
        <taxon>Bacillati</taxon>
        <taxon>Bacillota</taxon>
        <taxon>Clostridia</taxon>
        <taxon>Eubacteriales</taxon>
        <taxon>Peptococcaceae</taxon>
        <taxon>Desulforamulus</taxon>
    </lineage>
</organism>
<keyword evidence="2" id="KW-1185">Reference proteome</keyword>
<dbReference type="Pfam" id="PF09719">
    <property type="entry name" value="C_GCAxxG_C_C"/>
    <property type="match status" value="1"/>
</dbReference>
<dbReference type="SUPFAM" id="SSF48695">
    <property type="entry name" value="Multiheme cytochromes"/>
    <property type="match status" value="1"/>
</dbReference>
<dbReference type="EMBL" id="CP019698">
    <property type="protein sequence ID" value="AQS58107.1"/>
    <property type="molecule type" value="Genomic_DNA"/>
</dbReference>
<accession>A0A1S6ITL5</accession>
<dbReference type="InterPro" id="IPR010181">
    <property type="entry name" value="CGCAxxGCC_motif"/>
</dbReference>
<proteinExistence type="predicted"/>